<evidence type="ECO:0000256" key="1">
    <source>
        <dbReference type="SAM" id="Phobius"/>
    </source>
</evidence>
<proteinExistence type="predicted"/>
<name>A0A4R1F6T7_9GAMM</name>
<keyword evidence="3" id="KW-1185">Reference proteome</keyword>
<accession>A0A4R1F6T7</accession>
<keyword evidence="1" id="KW-1133">Transmembrane helix</keyword>
<sequence length="192" mass="21389">MNNQKHTVNEGFREPKVYSTTGFKDTLASPLFYSVAAVALVLGIASIFGFLQNPLKLKAVANAVHNKVHISSPVRSSPRNNLYSLEQSFKNKDYRTDKNQIQNQPQSVEVEQPQHMGGLNRVSFNYDVTANDFWTDLDTSRLESAVEESARQDLEASLLGAPLGSEFHQQLELEAMPLNDSIYSLNTTPTSI</sequence>
<dbReference type="AlphaFoldDB" id="A0A4R1F6T7"/>
<evidence type="ECO:0000313" key="3">
    <source>
        <dbReference type="Proteomes" id="UP000294887"/>
    </source>
</evidence>
<feature type="transmembrane region" description="Helical" evidence="1">
    <location>
        <begin position="31"/>
        <end position="51"/>
    </location>
</feature>
<evidence type="ECO:0000313" key="2">
    <source>
        <dbReference type="EMBL" id="TCJ88249.1"/>
    </source>
</evidence>
<reference evidence="2 3" key="1">
    <citation type="submission" date="2019-03" db="EMBL/GenBank/DDBJ databases">
        <title>Genomic Encyclopedia of Type Strains, Phase IV (KMG-IV): sequencing the most valuable type-strain genomes for metagenomic binning, comparative biology and taxonomic classification.</title>
        <authorList>
            <person name="Goeker M."/>
        </authorList>
    </citation>
    <scope>NUCLEOTIDE SEQUENCE [LARGE SCALE GENOMIC DNA]</scope>
    <source>
        <strain evidence="2 3">DSM 24830</strain>
    </source>
</reference>
<keyword evidence="1" id="KW-0472">Membrane</keyword>
<organism evidence="2 3">
    <name type="scientific">Cocleimonas flava</name>
    <dbReference type="NCBI Taxonomy" id="634765"/>
    <lineage>
        <taxon>Bacteria</taxon>
        <taxon>Pseudomonadati</taxon>
        <taxon>Pseudomonadota</taxon>
        <taxon>Gammaproteobacteria</taxon>
        <taxon>Thiotrichales</taxon>
        <taxon>Thiotrichaceae</taxon>
        <taxon>Cocleimonas</taxon>
    </lineage>
</organism>
<dbReference type="Proteomes" id="UP000294887">
    <property type="component" value="Unassembled WGS sequence"/>
</dbReference>
<comment type="caution">
    <text evidence="2">The sequence shown here is derived from an EMBL/GenBank/DDBJ whole genome shotgun (WGS) entry which is preliminary data.</text>
</comment>
<protein>
    <submittedName>
        <fullName evidence="2">Uncharacterized protein</fullName>
    </submittedName>
</protein>
<dbReference type="EMBL" id="SMFQ01000002">
    <property type="protein sequence ID" value="TCJ88249.1"/>
    <property type="molecule type" value="Genomic_DNA"/>
</dbReference>
<dbReference type="RefSeq" id="WP_131903962.1">
    <property type="nucleotide sequence ID" value="NZ_BAAAFU010000008.1"/>
</dbReference>
<keyword evidence="1" id="KW-0812">Transmembrane</keyword>
<gene>
    <name evidence="2" type="ORF">EV695_0089</name>
</gene>